<name>A0A371YVP4_9GAMM</name>
<dbReference type="AlphaFoldDB" id="A0A371YVP4"/>
<feature type="transmembrane region" description="Helical" evidence="1">
    <location>
        <begin position="211"/>
        <end position="229"/>
    </location>
</feature>
<reference evidence="2" key="4">
    <citation type="submission" date="2024-09" db="EMBL/GenBank/DDBJ databases">
        <authorList>
            <person name="Sun Q."/>
            <person name="Mori K."/>
        </authorList>
    </citation>
    <scope>NUCLEOTIDE SEQUENCE</scope>
    <source>
        <strain evidence="2">KCTC 62575</strain>
    </source>
</reference>
<keyword evidence="1" id="KW-0472">Membrane</keyword>
<sequence>MKNIQKNSFLKLPLVRFTYAYSAFWIIVVCSVDFFQSFQIETILALVICCLGTSLIHYFDYQHVNNSEQDIRFQSLKLHFWLAVIFLVATPLFINKKVEAIWYNVEKQAYEAQPLRKGFLSLEEVRLPDHKQKVESVVFSEQDSKPVICDLIQRKQCAYTEHFDQMAEVSLSTRKLSPYQFQPIIFELKTENFHYTKQQHITFYKKQQRSVYCYFLFIFFPTLILFFRLRETLLQHYFNQVKG</sequence>
<evidence type="ECO:0000256" key="1">
    <source>
        <dbReference type="SAM" id="Phobius"/>
    </source>
</evidence>
<evidence type="ECO:0000313" key="4">
    <source>
        <dbReference type="Proteomes" id="UP000240957"/>
    </source>
</evidence>
<evidence type="ECO:0000313" key="2">
    <source>
        <dbReference type="EMBL" id="MFC2996548.1"/>
    </source>
</evidence>
<evidence type="ECO:0000313" key="3">
    <source>
        <dbReference type="EMBL" id="RFC85537.1"/>
    </source>
</evidence>
<dbReference type="Proteomes" id="UP001595455">
    <property type="component" value="Unassembled WGS sequence"/>
</dbReference>
<dbReference type="Proteomes" id="UP000240957">
    <property type="component" value="Unassembled WGS sequence"/>
</dbReference>
<proteinExistence type="predicted"/>
<reference evidence="3 4" key="2">
    <citation type="submission" date="2018-08" db="EMBL/GenBank/DDBJ databases">
        <title>The draft genome of Acinetobacter sichuanensis strain WCHAc060041.</title>
        <authorList>
            <person name="Qin J."/>
            <person name="Feng Y."/>
            <person name="Zong Z."/>
        </authorList>
    </citation>
    <scope>NUCLEOTIDE SEQUENCE [LARGE SCALE GENOMIC DNA]</scope>
    <source>
        <strain evidence="3 4">WCHAc060041</strain>
    </source>
</reference>
<dbReference type="EMBL" id="JBHRSF010000071">
    <property type="protein sequence ID" value="MFC2996548.1"/>
    <property type="molecule type" value="Genomic_DNA"/>
</dbReference>
<organism evidence="3 4">
    <name type="scientific">Acinetobacter sichuanensis</name>
    <dbReference type="NCBI Taxonomy" id="2136183"/>
    <lineage>
        <taxon>Bacteria</taxon>
        <taxon>Pseudomonadati</taxon>
        <taxon>Pseudomonadota</taxon>
        <taxon>Gammaproteobacteria</taxon>
        <taxon>Moraxellales</taxon>
        <taxon>Moraxellaceae</taxon>
        <taxon>Acinetobacter</taxon>
    </lineage>
</organism>
<accession>A0A371YVP4</accession>
<dbReference type="OrthoDB" id="9824110at2"/>
<gene>
    <name evidence="2" type="ORF">ACFODO_15020</name>
    <name evidence="3" type="ORF">C9E89_001050</name>
</gene>
<reference evidence="5" key="3">
    <citation type="journal article" date="2019" name="Int. J. Syst. Evol. Microbiol.">
        <title>The Global Catalogue of Microorganisms (GCM) 10K type strain sequencing project: providing services to taxonomists for standard genome sequencing and annotation.</title>
        <authorList>
            <consortium name="The Broad Institute Genomics Platform"/>
            <consortium name="The Broad Institute Genome Sequencing Center for Infectious Disease"/>
            <person name="Wu L."/>
            <person name="Ma J."/>
        </authorList>
    </citation>
    <scope>NUCLEOTIDE SEQUENCE [LARGE SCALE GENOMIC DNA]</scope>
    <source>
        <strain evidence="5">KCTC 62575</strain>
    </source>
</reference>
<keyword evidence="1" id="KW-0812">Transmembrane</keyword>
<dbReference type="EMBL" id="PYIX02000001">
    <property type="protein sequence ID" value="RFC85537.1"/>
    <property type="molecule type" value="Genomic_DNA"/>
</dbReference>
<evidence type="ECO:0000313" key="5">
    <source>
        <dbReference type="Proteomes" id="UP001595455"/>
    </source>
</evidence>
<feature type="transmembrane region" description="Helical" evidence="1">
    <location>
        <begin position="17"/>
        <end position="35"/>
    </location>
</feature>
<keyword evidence="1" id="KW-1133">Transmembrane helix</keyword>
<keyword evidence="5" id="KW-1185">Reference proteome</keyword>
<protein>
    <submittedName>
        <fullName evidence="3">Uncharacterized protein</fullName>
    </submittedName>
</protein>
<reference evidence="2" key="1">
    <citation type="journal article" date="2014" name="Int. J. Syst. Evol. Microbiol.">
        <title>Complete genome of a new Firmicutes species belonging to the dominant human colonic microbiota ('Ruminococcus bicirculans') reveals two chromosomes and a selective capacity to utilize plant glucans.</title>
        <authorList>
            <consortium name="NISC Comparative Sequencing Program"/>
            <person name="Wegmann U."/>
            <person name="Louis P."/>
            <person name="Goesmann A."/>
            <person name="Henrissat B."/>
            <person name="Duncan S.H."/>
            <person name="Flint H.J."/>
        </authorList>
    </citation>
    <scope>NUCLEOTIDE SEQUENCE</scope>
    <source>
        <strain evidence="2">KCTC 62575</strain>
    </source>
</reference>
<dbReference type="RefSeq" id="WP_107006582.1">
    <property type="nucleotide sequence ID" value="NZ_JBHRSF010000071.1"/>
</dbReference>
<comment type="caution">
    <text evidence="3">The sequence shown here is derived from an EMBL/GenBank/DDBJ whole genome shotgun (WGS) entry which is preliminary data.</text>
</comment>
<feature type="transmembrane region" description="Helical" evidence="1">
    <location>
        <begin position="42"/>
        <end position="58"/>
    </location>
</feature>